<name>A0A7T3DCA0_9BURK</name>
<dbReference type="InterPro" id="IPR050708">
    <property type="entry name" value="T6SS_VgrG/RHS"/>
</dbReference>
<dbReference type="KEGG" id="dla:I6G47_21175"/>
<feature type="domain" description="Gp5/Type VI secretion system Vgr protein OB-fold" evidence="4">
    <location>
        <begin position="397"/>
        <end position="464"/>
    </location>
</feature>
<dbReference type="Gene3D" id="2.40.50.230">
    <property type="entry name" value="Gp5 N-terminal domain"/>
    <property type="match status" value="1"/>
</dbReference>
<dbReference type="InterPro" id="IPR017847">
    <property type="entry name" value="T6SS_RhsGE_Vgr_subset"/>
</dbReference>
<keyword evidence="7" id="KW-1185">Reference proteome</keyword>
<evidence type="ECO:0000259" key="4">
    <source>
        <dbReference type="Pfam" id="PF04717"/>
    </source>
</evidence>
<dbReference type="Gene3D" id="2.30.110.50">
    <property type="match status" value="1"/>
</dbReference>
<comment type="subcellular location">
    <subcellularLocation>
        <location evidence="1">Secreted</location>
    </subcellularLocation>
</comment>
<dbReference type="Gene3D" id="3.55.50.10">
    <property type="entry name" value="Baseplate protein-like domains"/>
    <property type="match status" value="1"/>
</dbReference>
<proteinExistence type="inferred from homology"/>
<dbReference type="AlphaFoldDB" id="A0A7T3DCA0"/>
<gene>
    <name evidence="6" type="primary">tssI</name>
    <name evidence="6" type="ORF">I6G47_21175</name>
</gene>
<evidence type="ECO:0000313" key="6">
    <source>
        <dbReference type="EMBL" id="QPS79522.1"/>
    </source>
</evidence>
<reference evidence="6 7" key="1">
    <citation type="submission" date="2020-12" db="EMBL/GenBank/DDBJ databases">
        <title>FDA dAtabase for Regulatory Grade micrObial Sequences (FDA-ARGOS): Supporting development and validation of Infectious Disease Dx tests.</title>
        <authorList>
            <person name="Sproer C."/>
            <person name="Gronow S."/>
            <person name="Severitt S."/>
            <person name="Schroder I."/>
            <person name="Tallon L."/>
            <person name="Sadzewicz L."/>
            <person name="Zhao X."/>
            <person name="Boylan J."/>
            <person name="Ott S."/>
            <person name="Bowen H."/>
            <person name="Vavikolanu K."/>
            <person name="Mehta A."/>
            <person name="Aluvathingal J."/>
            <person name="Nadendla S."/>
            <person name="Lowell S."/>
            <person name="Myers T."/>
            <person name="Yan Y."/>
            <person name="Sichtig H."/>
        </authorList>
    </citation>
    <scope>NUCLEOTIDE SEQUENCE [LARGE SCALE GENOMIC DNA]</scope>
    <source>
        <strain evidence="6 7">FDAARGOS_890</strain>
    </source>
</reference>
<dbReference type="NCBIfam" id="TIGR03361">
    <property type="entry name" value="VI_Rhs_Vgr"/>
    <property type="match status" value="1"/>
</dbReference>
<dbReference type="InterPro" id="IPR006531">
    <property type="entry name" value="Gp5/Vgr_OB"/>
</dbReference>
<sequence length="792" mass="88075">MTRRVTIHTPLGDELHFRELRGQENISQLFSLDVEMLSENESIDPKVLLGKNATIEIETQGGGRRFIDGIVTRFGMQGQDHRHYAYKARLSPWLWLATRKSDFRIFQNLNVPDIVEQVLGVYGHPMQRKLTRAYRSWDYCVQYNESDCDFVSRLMEHEGIYYHFAHAMGEHTLVLCDDIIASHGALPGGESIPFYPPEKAAAGDQENIHAWQLEQEIKPGRHYIDDYDFKKPRAELSHMRRDPPGHAHDGHETYEWPGGYTEYGDGDAYIRVRLKQGLTGHSRVRGQSCHRALATGYTFSLYNYPRGDQNRQYLITGLSYHLKENPRVSAISSVRGVPSAPSTRDGAKEEGSFQRYELQAQPTDLAFKPPRTTPKPRTTGPQTAIVVGPAGQEIWTDEYGRIKVQFHWDRLGKKDQNSSCWIRVATNWAGPGFGAISIPRIGHEVVVDFLNGDPDYPIVTGCVYNAANMPPWALPANATQSGIKTRSSKGGAAGAGMKNGPGDANAIRFEDKAGQEQLWLHAQKDQLTEVENDEDKWVGNDRRKTIDRDETNVIHRDRTETVDRNEKIDVHGWRTEVVDLDETLTVHQNRTRTVDLDESIRICKNRTKTVDANGRDSIGRNWTLATGRMKSETVGIGYTQGTGLFKMVTVGCAYNLNVGAVLMSNVGVLRSDSVGMDWSRTVGRNRSAQVGNDEGLIVGNNRSSTIQNNDSTEVGQDQAVNVGNDHALRVGANSLVDAGGQLALAAGTTLTVDGQQVIVTGTRSIRLQSGASSIEISPAMVEIKSPLVKINC</sequence>
<dbReference type="PANTHER" id="PTHR32305:SF15">
    <property type="entry name" value="PROTEIN RHSA-RELATED"/>
    <property type="match status" value="1"/>
</dbReference>
<dbReference type="Pfam" id="PF05954">
    <property type="entry name" value="Phage_GPD"/>
    <property type="match status" value="1"/>
</dbReference>
<dbReference type="SUPFAM" id="SSF69255">
    <property type="entry name" value="gp5 N-terminal domain-like"/>
    <property type="match status" value="1"/>
</dbReference>
<dbReference type="Proteomes" id="UP000595064">
    <property type="component" value="Chromosome"/>
</dbReference>
<dbReference type="InterPro" id="IPR006533">
    <property type="entry name" value="T6SS_Vgr_RhsGE"/>
</dbReference>
<dbReference type="EMBL" id="CP065748">
    <property type="protein sequence ID" value="QPS79522.1"/>
    <property type="molecule type" value="Genomic_DNA"/>
</dbReference>
<protein>
    <submittedName>
        <fullName evidence="6">Type VI secretion system tip protein VgrG</fullName>
    </submittedName>
</protein>
<evidence type="ECO:0000313" key="7">
    <source>
        <dbReference type="Proteomes" id="UP000595064"/>
    </source>
</evidence>
<dbReference type="InterPro" id="IPR054030">
    <property type="entry name" value="Gp5_Vgr_C"/>
</dbReference>
<keyword evidence="3" id="KW-0964">Secreted</keyword>
<feature type="domain" description="Gp5/Type VI secretion system Vgr C-terminal trimerisation" evidence="5">
    <location>
        <begin position="481"/>
        <end position="602"/>
    </location>
</feature>
<dbReference type="SUPFAM" id="SSF69279">
    <property type="entry name" value="Phage tail proteins"/>
    <property type="match status" value="2"/>
</dbReference>
<dbReference type="SUPFAM" id="SSF69349">
    <property type="entry name" value="Phage fibre proteins"/>
    <property type="match status" value="2"/>
</dbReference>
<feature type="domain" description="Gp5/Type VI secretion system Vgr C-terminal trimerisation" evidence="5">
    <location>
        <begin position="673"/>
        <end position="741"/>
    </location>
</feature>
<evidence type="ECO:0000256" key="2">
    <source>
        <dbReference type="ARBA" id="ARBA00005558"/>
    </source>
</evidence>
<comment type="similarity">
    <text evidence="2">Belongs to the VgrG protein family.</text>
</comment>
<evidence type="ECO:0000256" key="1">
    <source>
        <dbReference type="ARBA" id="ARBA00004613"/>
    </source>
</evidence>
<evidence type="ECO:0000259" key="5">
    <source>
        <dbReference type="Pfam" id="PF22178"/>
    </source>
</evidence>
<dbReference type="Pfam" id="PF22178">
    <property type="entry name" value="Gp5_trimer_C"/>
    <property type="match status" value="2"/>
</dbReference>
<organism evidence="6 7">
    <name type="scientific">Delftia lacustris</name>
    <dbReference type="NCBI Taxonomy" id="558537"/>
    <lineage>
        <taxon>Bacteria</taxon>
        <taxon>Pseudomonadati</taxon>
        <taxon>Pseudomonadota</taxon>
        <taxon>Betaproteobacteria</taxon>
        <taxon>Burkholderiales</taxon>
        <taxon>Comamonadaceae</taxon>
        <taxon>Delftia</taxon>
    </lineage>
</organism>
<dbReference type="NCBIfam" id="TIGR01646">
    <property type="entry name" value="vgr_GE"/>
    <property type="match status" value="1"/>
</dbReference>
<dbReference type="GO" id="GO:0005576">
    <property type="term" value="C:extracellular region"/>
    <property type="evidence" value="ECO:0007669"/>
    <property type="project" value="UniProtKB-SubCell"/>
</dbReference>
<dbReference type="Gene3D" id="4.10.220.110">
    <property type="match status" value="1"/>
</dbReference>
<dbReference type="PANTHER" id="PTHR32305">
    <property type="match status" value="1"/>
</dbReference>
<dbReference type="RefSeq" id="WP_198129296.1">
    <property type="nucleotide sequence ID" value="NZ_CP065748.1"/>
</dbReference>
<dbReference type="InterPro" id="IPR037026">
    <property type="entry name" value="Vgr_OB-fold_dom_sf"/>
</dbReference>
<evidence type="ECO:0000256" key="3">
    <source>
        <dbReference type="ARBA" id="ARBA00022525"/>
    </source>
</evidence>
<accession>A0A7T3DCA0</accession>
<dbReference type="Pfam" id="PF04717">
    <property type="entry name" value="Phage_base_V"/>
    <property type="match status" value="1"/>
</dbReference>